<dbReference type="OrthoDB" id="10252171at2759"/>
<dbReference type="PROSITE" id="PS50011">
    <property type="entry name" value="PROTEIN_KINASE_DOM"/>
    <property type="match status" value="1"/>
</dbReference>
<evidence type="ECO:0000313" key="3">
    <source>
        <dbReference type="EMBL" id="KAF2278167.1"/>
    </source>
</evidence>
<feature type="compositionally biased region" description="Polar residues" evidence="1">
    <location>
        <begin position="323"/>
        <end position="333"/>
    </location>
</feature>
<feature type="domain" description="Protein kinase" evidence="2">
    <location>
        <begin position="45"/>
        <end position="320"/>
    </location>
</feature>
<reference evidence="3" key="1">
    <citation type="journal article" date="2020" name="Stud. Mycol.">
        <title>101 Dothideomycetes genomes: a test case for predicting lifestyles and emergence of pathogens.</title>
        <authorList>
            <person name="Haridas S."/>
            <person name="Albert R."/>
            <person name="Binder M."/>
            <person name="Bloem J."/>
            <person name="Labutti K."/>
            <person name="Salamov A."/>
            <person name="Andreopoulos B."/>
            <person name="Baker S."/>
            <person name="Barry K."/>
            <person name="Bills G."/>
            <person name="Bluhm B."/>
            <person name="Cannon C."/>
            <person name="Castanera R."/>
            <person name="Culley D."/>
            <person name="Daum C."/>
            <person name="Ezra D."/>
            <person name="Gonzalez J."/>
            <person name="Henrissat B."/>
            <person name="Kuo A."/>
            <person name="Liang C."/>
            <person name="Lipzen A."/>
            <person name="Lutzoni F."/>
            <person name="Magnuson J."/>
            <person name="Mondo S."/>
            <person name="Nolan M."/>
            <person name="Ohm R."/>
            <person name="Pangilinan J."/>
            <person name="Park H.-J."/>
            <person name="Ramirez L."/>
            <person name="Alfaro M."/>
            <person name="Sun H."/>
            <person name="Tritt A."/>
            <person name="Yoshinaga Y."/>
            <person name="Zwiers L.-H."/>
            <person name="Turgeon B."/>
            <person name="Goodwin S."/>
            <person name="Spatafora J."/>
            <person name="Crous P."/>
            <person name="Grigoriev I."/>
        </authorList>
    </citation>
    <scope>NUCLEOTIDE SEQUENCE</scope>
    <source>
        <strain evidence="3">CBS 379.55</strain>
    </source>
</reference>
<keyword evidence="3" id="KW-0418">Kinase</keyword>
<dbReference type="AlphaFoldDB" id="A0A6A6JP44"/>
<feature type="region of interest" description="Disordered" evidence="1">
    <location>
        <begin position="512"/>
        <end position="553"/>
    </location>
</feature>
<feature type="compositionally biased region" description="Polar residues" evidence="1">
    <location>
        <begin position="433"/>
        <end position="442"/>
    </location>
</feature>
<evidence type="ECO:0000256" key="1">
    <source>
        <dbReference type="SAM" id="MobiDB-lite"/>
    </source>
</evidence>
<sequence>MPPVSDPVRDSRLRTTSEGGGITRHIIETSGRGSGQRKIRIEQKWQRTKTLGQGGFGLVWKETLIEGKGDITERAVKMVRKRMQGSQSVDYSRELEAMAKFSHPRYRTYFVESYGWYESEDAVFIAMEFLPHGDLQKLLQLRSKLPEPDAQQIAFQVLEGLTYMHENGFAHRDLKPANILIKEMGPHWWVKIADFGISKRAEEGVTELRTFSGTPGFLAPEIMVQSGMLDAEDFARERGYTFAVDIWSVGEIIFRSLSGESPFDNTRTLASYVKGKTSFPLGKLVSLSVTEHGQALCRLLMAAKPQERPSAPKALEHPWFASQRGSPRSSSEFSGFVRTGLDPLIVSLEIANVTETEESFDCTEASARWSTLRGPTVNKDTVGSAASTQDARVAKSSEDLKGKGTSQIGIVKPSGNGQIAENNLTLPPRNHGSRSQIPNHPSNIGKADEARGSERPESSQNSVSKLAGGGVPPSTDELSLTSHHWEQQSAGSAAKAITKEEYGNQYENRVTDYGSFSEGHAGASTHAEVFDMTPKSDSDPTSVQAPSLVSTAR</sequence>
<feature type="compositionally biased region" description="Basic and acidic residues" evidence="1">
    <location>
        <begin position="446"/>
        <end position="457"/>
    </location>
</feature>
<evidence type="ECO:0000259" key="2">
    <source>
        <dbReference type="PROSITE" id="PS50011"/>
    </source>
</evidence>
<dbReference type="PROSITE" id="PS00108">
    <property type="entry name" value="PROTEIN_KINASE_ST"/>
    <property type="match status" value="1"/>
</dbReference>
<dbReference type="Proteomes" id="UP000800097">
    <property type="component" value="Unassembled WGS sequence"/>
</dbReference>
<dbReference type="GeneID" id="54547280"/>
<feature type="region of interest" description="Disordered" evidence="1">
    <location>
        <begin position="374"/>
        <end position="494"/>
    </location>
</feature>
<protein>
    <submittedName>
        <fullName evidence="3">Kinase-like protein</fullName>
    </submittedName>
</protein>
<dbReference type="PANTHER" id="PTHR24347">
    <property type="entry name" value="SERINE/THREONINE-PROTEIN KINASE"/>
    <property type="match status" value="1"/>
</dbReference>
<feature type="compositionally biased region" description="Polar residues" evidence="1">
    <location>
        <begin position="476"/>
        <end position="491"/>
    </location>
</feature>
<gene>
    <name evidence="3" type="ORF">EI97DRAFT_247184</name>
</gene>
<dbReference type="GO" id="GO:0004672">
    <property type="term" value="F:protein kinase activity"/>
    <property type="evidence" value="ECO:0007669"/>
    <property type="project" value="InterPro"/>
</dbReference>
<dbReference type="InterPro" id="IPR011009">
    <property type="entry name" value="Kinase-like_dom_sf"/>
</dbReference>
<dbReference type="Pfam" id="PF00069">
    <property type="entry name" value="Pkinase"/>
    <property type="match status" value="1"/>
</dbReference>
<evidence type="ECO:0000313" key="4">
    <source>
        <dbReference type="Proteomes" id="UP000800097"/>
    </source>
</evidence>
<dbReference type="InterPro" id="IPR008271">
    <property type="entry name" value="Ser/Thr_kinase_AS"/>
</dbReference>
<dbReference type="RefSeq" id="XP_033655706.1">
    <property type="nucleotide sequence ID" value="XM_033794105.1"/>
</dbReference>
<keyword evidence="4" id="KW-1185">Reference proteome</keyword>
<keyword evidence="3" id="KW-0808">Transferase</keyword>
<accession>A0A6A6JP44</accession>
<feature type="region of interest" description="Disordered" evidence="1">
    <location>
        <begin position="314"/>
        <end position="334"/>
    </location>
</feature>
<feature type="compositionally biased region" description="Basic and acidic residues" evidence="1">
    <location>
        <begin position="392"/>
        <end position="402"/>
    </location>
</feature>
<feature type="compositionally biased region" description="Polar residues" evidence="1">
    <location>
        <begin position="378"/>
        <end position="390"/>
    </location>
</feature>
<proteinExistence type="predicted"/>
<feature type="compositionally biased region" description="Polar residues" evidence="1">
    <location>
        <begin position="415"/>
        <end position="425"/>
    </location>
</feature>
<dbReference type="SUPFAM" id="SSF56112">
    <property type="entry name" value="Protein kinase-like (PK-like)"/>
    <property type="match status" value="1"/>
</dbReference>
<feature type="compositionally biased region" description="Polar residues" evidence="1">
    <location>
        <begin position="539"/>
        <end position="553"/>
    </location>
</feature>
<feature type="region of interest" description="Disordered" evidence="1">
    <location>
        <begin position="1"/>
        <end position="22"/>
    </location>
</feature>
<dbReference type="GO" id="GO:0005524">
    <property type="term" value="F:ATP binding"/>
    <property type="evidence" value="ECO:0007669"/>
    <property type="project" value="InterPro"/>
</dbReference>
<name>A0A6A6JP44_WESOR</name>
<dbReference type="EMBL" id="ML986488">
    <property type="protein sequence ID" value="KAF2278167.1"/>
    <property type="molecule type" value="Genomic_DNA"/>
</dbReference>
<dbReference type="SMART" id="SM00220">
    <property type="entry name" value="S_TKc"/>
    <property type="match status" value="1"/>
</dbReference>
<dbReference type="Gene3D" id="1.10.510.10">
    <property type="entry name" value="Transferase(Phosphotransferase) domain 1"/>
    <property type="match status" value="1"/>
</dbReference>
<dbReference type="InterPro" id="IPR000719">
    <property type="entry name" value="Prot_kinase_dom"/>
</dbReference>
<organism evidence="3 4">
    <name type="scientific">Westerdykella ornata</name>
    <dbReference type="NCBI Taxonomy" id="318751"/>
    <lineage>
        <taxon>Eukaryota</taxon>
        <taxon>Fungi</taxon>
        <taxon>Dikarya</taxon>
        <taxon>Ascomycota</taxon>
        <taxon>Pezizomycotina</taxon>
        <taxon>Dothideomycetes</taxon>
        <taxon>Pleosporomycetidae</taxon>
        <taxon>Pleosporales</taxon>
        <taxon>Sporormiaceae</taxon>
        <taxon>Westerdykella</taxon>
    </lineage>
</organism>